<gene>
    <name evidence="1" type="ORF">A2140_04370</name>
</gene>
<organism evidence="1 2">
    <name type="scientific">Candidatus Muproteobacteria bacterium RBG_16_62_13</name>
    <dbReference type="NCBI Taxonomy" id="1817756"/>
    <lineage>
        <taxon>Bacteria</taxon>
        <taxon>Pseudomonadati</taxon>
        <taxon>Pseudomonadota</taxon>
        <taxon>Candidatus Muproteobacteria</taxon>
    </lineage>
</organism>
<accession>A0A1F6T205</accession>
<dbReference type="EMBL" id="MFSQ01000097">
    <property type="protein sequence ID" value="OGI39222.1"/>
    <property type="molecule type" value="Genomic_DNA"/>
</dbReference>
<protein>
    <submittedName>
        <fullName evidence="1">Uncharacterized protein</fullName>
    </submittedName>
</protein>
<evidence type="ECO:0000313" key="2">
    <source>
        <dbReference type="Proteomes" id="UP000178379"/>
    </source>
</evidence>
<dbReference type="Proteomes" id="UP000178379">
    <property type="component" value="Unassembled WGS sequence"/>
</dbReference>
<proteinExistence type="predicted"/>
<reference evidence="1 2" key="1">
    <citation type="journal article" date="2016" name="Nat. Commun.">
        <title>Thousands of microbial genomes shed light on interconnected biogeochemical processes in an aquifer system.</title>
        <authorList>
            <person name="Anantharaman K."/>
            <person name="Brown C.T."/>
            <person name="Hug L.A."/>
            <person name="Sharon I."/>
            <person name="Castelle C.J."/>
            <person name="Probst A.J."/>
            <person name="Thomas B.C."/>
            <person name="Singh A."/>
            <person name="Wilkins M.J."/>
            <person name="Karaoz U."/>
            <person name="Brodie E.L."/>
            <person name="Williams K.H."/>
            <person name="Hubbard S.S."/>
            <person name="Banfield J.F."/>
        </authorList>
    </citation>
    <scope>NUCLEOTIDE SEQUENCE [LARGE SCALE GENOMIC DNA]</scope>
</reference>
<evidence type="ECO:0000313" key="1">
    <source>
        <dbReference type="EMBL" id="OGI39222.1"/>
    </source>
</evidence>
<comment type="caution">
    <text evidence="1">The sequence shown here is derived from an EMBL/GenBank/DDBJ whole genome shotgun (WGS) entry which is preliminary data.</text>
</comment>
<name>A0A1F6T205_9PROT</name>
<dbReference type="AlphaFoldDB" id="A0A1F6T205"/>
<sequence>MRRFLKVLGPRRLNDVRQLIEGANGMKNRGVRIGLLLVLFVFQLRAFATDRGELRNFTGLIVIVTNDIKGEDIRGCSVDKALIARKLKQMTSGKPFRLSPDITEVGDRAGFLSIRLEGFALGDSCVLHLLFQVKAAVDIFHNGKRTEAALSNRSTIGIIKKTEASAEILSIVTFWSNELAQDWARDNNHKR</sequence>